<proteinExistence type="predicted"/>
<evidence type="ECO:0000313" key="1">
    <source>
        <dbReference type="EMBL" id="SHN02718.1"/>
    </source>
</evidence>
<dbReference type="EMBL" id="FRCP01000028">
    <property type="protein sequence ID" value="SHN02718.1"/>
    <property type="molecule type" value="Genomic_DNA"/>
</dbReference>
<dbReference type="Proteomes" id="UP000184038">
    <property type="component" value="Unassembled WGS sequence"/>
</dbReference>
<name>A0A1M7NG35_9FIRM</name>
<keyword evidence="2" id="KW-1185">Reference proteome</keyword>
<protein>
    <submittedName>
        <fullName evidence="1">Uncharacterized protein</fullName>
    </submittedName>
</protein>
<sequence>MRVKKIDSNIIKIYESSQVEFKLSKEFGKIPDCTIEQQPFTVFVIQSKLVYLNANENKFFMNSHLPQLAAIAEERGYLFVFTDLQKINDSEQNFFFNNAISFAFLLDNIAEFTGDRGQKTIFGSMDVKSLEEDYARCEKGDGYYYDVEADRLMKLRFIKTEE</sequence>
<dbReference type="STRING" id="1120996.SAMN02746066_04472"/>
<gene>
    <name evidence="1" type="ORF">SAMN02746066_04472</name>
</gene>
<dbReference type="AlphaFoldDB" id="A0A1M7NG35"/>
<dbReference type="RefSeq" id="WP_073291617.1">
    <property type="nucleotide sequence ID" value="NZ_FRCP01000028.1"/>
</dbReference>
<evidence type="ECO:0000313" key="2">
    <source>
        <dbReference type="Proteomes" id="UP000184038"/>
    </source>
</evidence>
<organism evidence="1 2">
    <name type="scientific">Anaerosporobacter mobilis DSM 15930</name>
    <dbReference type="NCBI Taxonomy" id="1120996"/>
    <lineage>
        <taxon>Bacteria</taxon>
        <taxon>Bacillati</taxon>
        <taxon>Bacillota</taxon>
        <taxon>Clostridia</taxon>
        <taxon>Lachnospirales</taxon>
        <taxon>Lachnospiraceae</taxon>
        <taxon>Anaerosporobacter</taxon>
    </lineage>
</organism>
<reference evidence="1 2" key="1">
    <citation type="submission" date="2016-11" db="EMBL/GenBank/DDBJ databases">
        <authorList>
            <person name="Jaros S."/>
            <person name="Januszkiewicz K."/>
            <person name="Wedrychowicz H."/>
        </authorList>
    </citation>
    <scope>NUCLEOTIDE SEQUENCE [LARGE SCALE GENOMIC DNA]</scope>
    <source>
        <strain evidence="1 2">DSM 15930</strain>
    </source>
</reference>
<accession>A0A1M7NG35</accession>